<dbReference type="InterPro" id="IPR041238">
    <property type="entry name" value="Rap1a"/>
</dbReference>
<name>A0AA48LXW9_9ZZZZ</name>
<dbReference type="EMBL" id="OY288114">
    <property type="protein sequence ID" value="CAJ0858262.1"/>
    <property type="molecule type" value="Genomic_DNA"/>
</dbReference>
<reference evidence="2" key="1">
    <citation type="submission" date="2023-07" db="EMBL/GenBank/DDBJ databases">
        <authorList>
            <person name="Pelsma A.J. K."/>
        </authorList>
    </citation>
    <scope>NUCLEOTIDE SEQUENCE</scope>
</reference>
<gene>
    <name evidence="2" type="ORF">AMST5_01100</name>
</gene>
<protein>
    <recommendedName>
        <fullName evidence="1">Rap1a immunity protein domain-containing protein</fullName>
    </recommendedName>
</protein>
<feature type="domain" description="Rap1a immunity protein" evidence="1">
    <location>
        <begin position="4"/>
        <end position="86"/>
    </location>
</feature>
<evidence type="ECO:0000259" key="1">
    <source>
        <dbReference type="Pfam" id="PF18602"/>
    </source>
</evidence>
<dbReference type="Gene3D" id="1.10.890.40">
    <property type="match status" value="1"/>
</dbReference>
<sequence length="88" mass="9637">MHSVCTSGKNNPPVKMHVTTYVSGALNTLQLVQTSKTFPKLVCLPDGVTYEQAVDIFCKFLEEQPEQRSKNSAILIVAALARAFPCPN</sequence>
<proteinExistence type="predicted"/>
<dbReference type="AlphaFoldDB" id="A0AA48LXW9"/>
<accession>A0AA48LXW9</accession>
<evidence type="ECO:0000313" key="2">
    <source>
        <dbReference type="EMBL" id="CAJ0858262.1"/>
    </source>
</evidence>
<dbReference type="Pfam" id="PF18602">
    <property type="entry name" value="Rap1a"/>
    <property type="match status" value="1"/>
</dbReference>
<organism evidence="2">
    <name type="scientific">freshwater sediment metagenome</name>
    <dbReference type="NCBI Taxonomy" id="556182"/>
    <lineage>
        <taxon>unclassified sequences</taxon>
        <taxon>metagenomes</taxon>
        <taxon>ecological metagenomes</taxon>
    </lineage>
</organism>